<dbReference type="InParanoid" id="A0A330L381"/>
<gene>
    <name evidence="1" type="ORF">NITLEN_10735</name>
</gene>
<keyword evidence="2" id="KW-1185">Reference proteome</keyword>
<evidence type="ECO:0000313" key="1">
    <source>
        <dbReference type="EMBL" id="SPP63649.1"/>
    </source>
</evidence>
<dbReference type="AlphaFoldDB" id="A0A330L381"/>
<name>A0A330L381_9BACT</name>
<proteinExistence type="predicted"/>
<protein>
    <submittedName>
        <fullName evidence="1">Uncharacterized protein</fullName>
    </submittedName>
</protein>
<sequence length="65" mass="6930">MPMYLKPAAKPCHQNVSTPVPWTPLRVDGSRAGHLLFRVLPLLFAGLVADGTGEMVGRFVGAGMP</sequence>
<organism evidence="1 2">
    <name type="scientific">Nitrospira lenta</name>
    <dbReference type="NCBI Taxonomy" id="1436998"/>
    <lineage>
        <taxon>Bacteria</taxon>
        <taxon>Pseudomonadati</taxon>
        <taxon>Nitrospirota</taxon>
        <taxon>Nitrospiria</taxon>
        <taxon>Nitrospirales</taxon>
        <taxon>Nitrospiraceae</taxon>
        <taxon>Nitrospira</taxon>
    </lineage>
</organism>
<accession>A0A330L381</accession>
<dbReference type="Proteomes" id="UP000248168">
    <property type="component" value="Unassembled WGS sequence"/>
</dbReference>
<reference evidence="2" key="1">
    <citation type="submission" date="2018-04" db="EMBL/GenBank/DDBJ databases">
        <authorList>
            <person name="Lucker S."/>
            <person name="Sakoula D."/>
        </authorList>
    </citation>
    <scope>NUCLEOTIDE SEQUENCE [LARGE SCALE GENOMIC DNA]</scope>
</reference>
<dbReference type="RefSeq" id="WP_181416607.1">
    <property type="nucleotide sequence ID" value="NZ_OUNR01000001.1"/>
</dbReference>
<evidence type="ECO:0000313" key="2">
    <source>
        <dbReference type="Proteomes" id="UP000248168"/>
    </source>
</evidence>
<dbReference type="EMBL" id="OUNR01000001">
    <property type="protein sequence ID" value="SPP63649.1"/>
    <property type="molecule type" value="Genomic_DNA"/>
</dbReference>